<dbReference type="InterPro" id="IPR029058">
    <property type="entry name" value="AB_hydrolase_fold"/>
</dbReference>
<evidence type="ECO:0008006" key="3">
    <source>
        <dbReference type="Google" id="ProtNLM"/>
    </source>
</evidence>
<protein>
    <recommendedName>
        <fullName evidence="3">Dienelactone hydrolase domain-containing protein</fullName>
    </recommendedName>
</protein>
<gene>
    <name evidence="1" type="ORF">GCM10017083_04710</name>
</gene>
<evidence type="ECO:0000313" key="2">
    <source>
        <dbReference type="Proteomes" id="UP000630353"/>
    </source>
</evidence>
<comment type="caution">
    <text evidence="1">The sequence shown here is derived from an EMBL/GenBank/DDBJ whole genome shotgun (WGS) entry which is preliminary data.</text>
</comment>
<accession>A0A918XNJ3</accession>
<reference evidence="1" key="1">
    <citation type="journal article" date="2014" name="Int. J. Syst. Evol. Microbiol.">
        <title>Complete genome sequence of Corynebacterium casei LMG S-19264T (=DSM 44701T), isolated from a smear-ripened cheese.</title>
        <authorList>
            <consortium name="US DOE Joint Genome Institute (JGI-PGF)"/>
            <person name="Walter F."/>
            <person name="Albersmeier A."/>
            <person name="Kalinowski J."/>
            <person name="Ruckert C."/>
        </authorList>
    </citation>
    <scope>NUCLEOTIDE SEQUENCE</scope>
    <source>
        <strain evidence="1">KCTC 42651</strain>
    </source>
</reference>
<keyword evidence="2" id="KW-1185">Reference proteome</keyword>
<evidence type="ECO:0000313" key="1">
    <source>
        <dbReference type="EMBL" id="GHD40943.1"/>
    </source>
</evidence>
<dbReference type="RefSeq" id="WP_189987292.1">
    <property type="nucleotide sequence ID" value="NZ_BMZS01000001.1"/>
</dbReference>
<proteinExistence type="predicted"/>
<dbReference type="PROSITE" id="PS51257">
    <property type="entry name" value="PROKAR_LIPOPROTEIN"/>
    <property type="match status" value="1"/>
</dbReference>
<dbReference type="Proteomes" id="UP000630353">
    <property type="component" value="Unassembled WGS sequence"/>
</dbReference>
<dbReference type="Gene3D" id="3.40.50.1820">
    <property type="entry name" value="alpha/beta hydrolase"/>
    <property type="match status" value="1"/>
</dbReference>
<sequence>MRRPPIPLLPIPLLLVLLLPVLLSGCYLSRSADLPDELGRTWRGATVAVPFSAVDPALADVTGRMAEVEDRLRAARPAGRLPLVVFLHGCNGLHPGYRVDLGFLRAQGYAVVAPDSFARDYKPRSCDRHSKTGGFHPGVIGFRLAETAHALERVRAFPWVDPDRIVLMGQSEGGITTANWEGDGLAGRVILGWTCQIPWPPLWGLRGDRSTPVLSVVSRDDPWFAPWYVAGDCGTDMDGFADARSVVLDGSTHHVLRLPEAQRAVAEFLARVAPTRVAPALARPGPPVGVPALRGKPLRPG</sequence>
<dbReference type="SUPFAM" id="SSF53474">
    <property type="entry name" value="alpha/beta-Hydrolases"/>
    <property type="match status" value="1"/>
</dbReference>
<organism evidence="1 2">
    <name type="scientific">Thalassobaculum fulvum</name>
    <dbReference type="NCBI Taxonomy" id="1633335"/>
    <lineage>
        <taxon>Bacteria</taxon>
        <taxon>Pseudomonadati</taxon>
        <taxon>Pseudomonadota</taxon>
        <taxon>Alphaproteobacteria</taxon>
        <taxon>Rhodospirillales</taxon>
        <taxon>Thalassobaculaceae</taxon>
        <taxon>Thalassobaculum</taxon>
    </lineage>
</organism>
<dbReference type="EMBL" id="BMZS01000001">
    <property type="protein sequence ID" value="GHD40943.1"/>
    <property type="molecule type" value="Genomic_DNA"/>
</dbReference>
<name>A0A918XNJ3_9PROT</name>
<reference evidence="1" key="2">
    <citation type="submission" date="2020-09" db="EMBL/GenBank/DDBJ databases">
        <authorList>
            <person name="Sun Q."/>
            <person name="Kim S."/>
        </authorList>
    </citation>
    <scope>NUCLEOTIDE SEQUENCE</scope>
    <source>
        <strain evidence="1">KCTC 42651</strain>
    </source>
</reference>
<dbReference type="AlphaFoldDB" id="A0A918XNJ3"/>